<dbReference type="Gene3D" id="3.40.50.300">
    <property type="entry name" value="P-loop containing nucleotide triphosphate hydrolases"/>
    <property type="match status" value="1"/>
</dbReference>
<protein>
    <submittedName>
        <fullName evidence="8">Glycerol-3-phosphate ABC transporter ATP-binding protein</fullName>
    </submittedName>
</protein>
<dbReference type="SUPFAM" id="SSF50331">
    <property type="entry name" value="MOP-like"/>
    <property type="match status" value="1"/>
</dbReference>
<dbReference type="PROSITE" id="PS50893">
    <property type="entry name" value="ABC_TRANSPORTER_2"/>
    <property type="match status" value="1"/>
</dbReference>
<proteinExistence type="inferred from homology"/>
<evidence type="ECO:0000256" key="6">
    <source>
        <dbReference type="ARBA" id="ARBA00024722"/>
    </source>
</evidence>
<dbReference type="InterPro" id="IPR008995">
    <property type="entry name" value="Mo/tungstate-bd_C_term_dom"/>
</dbReference>
<dbReference type="InterPro" id="IPR017871">
    <property type="entry name" value="ABC_transporter-like_CS"/>
</dbReference>
<dbReference type="GO" id="GO:0140359">
    <property type="term" value="F:ABC-type transporter activity"/>
    <property type="evidence" value="ECO:0007669"/>
    <property type="project" value="UniProtKB-ARBA"/>
</dbReference>
<dbReference type="RefSeq" id="WP_044415373.1">
    <property type="nucleotide sequence ID" value="NZ_JXXE01000462.1"/>
</dbReference>
<reference evidence="8 9" key="1">
    <citation type="submission" date="2014-11" db="EMBL/GenBank/DDBJ databases">
        <title>Genomics and ecophysiology of heterotrophic nitrogen fixing bacteria isolated from estuarine surface water.</title>
        <authorList>
            <person name="Bentzon-Tilia M."/>
            <person name="Severin I."/>
            <person name="Hansen L.H."/>
            <person name="Riemann L."/>
        </authorList>
    </citation>
    <scope>NUCLEOTIDE SEQUENCE [LARGE SCALE GENOMIC DNA]</scope>
    <source>
        <strain evidence="8 9">BAL398</strain>
    </source>
</reference>
<dbReference type="InterPro" id="IPR012340">
    <property type="entry name" value="NA-bd_OB-fold"/>
</dbReference>
<comment type="caution">
    <text evidence="8">The sequence shown here is derived from an EMBL/GenBank/DDBJ whole genome shotgun (WGS) entry which is preliminary data.</text>
</comment>
<dbReference type="EMBL" id="JXXE01000462">
    <property type="protein sequence ID" value="KIZ39136.1"/>
    <property type="molecule type" value="Genomic_DNA"/>
</dbReference>
<dbReference type="AlphaFoldDB" id="A0A0D7EEQ4"/>
<dbReference type="PANTHER" id="PTHR43875:SF1">
    <property type="entry name" value="OSMOPROTECTIVE COMPOUNDS UPTAKE ATP-BINDING PROTEIN GGTA"/>
    <property type="match status" value="1"/>
</dbReference>
<accession>A0A0D7EEQ4</accession>
<dbReference type="Pfam" id="PF08402">
    <property type="entry name" value="TOBE_2"/>
    <property type="match status" value="1"/>
</dbReference>
<dbReference type="InterPro" id="IPR027417">
    <property type="entry name" value="P-loop_NTPase"/>
</dbReference>
<dbReference type="GO" id="GO:0055052">
    <property type="term" value="C:ATP-binding cassette (ABC) transporter complex, substrate-binding subunit-containing"/>
    <property type="evidence" value="ECO:0007669"/>
    <property type="project" value="TreeGrafter"/>
</dbReference>
<evidence type="ECO:0000313" key="8">
    <source>
        <dbReference type="EMBL" id="KIZ39136.1"/>
    </source>
</evidence>
<dbReference type="InterPro" id="IPR003439">
    <property type="entry name" value="ABC_transporter-like_ATP-bd"/>
</dbReference>
<evidence type="ECO:0000256" key="5">
    <source>
        <dbReference type="ARBA" id="ARBA00022840"/>
    </source>
</evidence>
<evidence type="ECO:0000256" key="1">
    <source>
        <dbReference type="ARBA" id="ARBA00004417"/>
    </source>
</evidence>
<comment type="subcellular location">
    <subcellularLocation>
        <location evidence="1">Cell inner membrane</location>
        <topology evidence="1">Peripheral membrane protein</topology>
    </subcellularLocation>
</comment>
<dbReference type="FunFam" id="3.40.50.300:FF:000042">
    <property type="entry name" value="Maltose/maltodextrin ABC transporter, ATP-binding protein"/>
    <property type="match status" value="1"/>
</dbReference>
<keyword evidence="3" id="KW-0813">Transport</keyword>
<evidence type="ECO:0000313" key="9">
    <source>
        <dbReference type="Proteomes" id="UP000032515"/>
    </source>
</evidence>
<evidence type="ECO:0000259" key="7">
    <source>
        <dbReference type="PROSITE" id="PS50893"/>
    </source>
</evidence>
<evidence type="ECO:0000256" key="3">
    <source>
        <dbReference type="ARBA" id="ARBA00022448"/>
    </source>
</evidence>
<dbReference type="PANTHER" id="PTHR43875">
    <property type="entry name" value="MALTODEXTRIN IMPORT ATP-BINDING PROTEIN MSMX"/>
    <property type="match status" value="1"/>
</dbReference>
<dbReference type="Proteomes" id="UP000032515">
    <property type="component" value="Unassembled WGS sequence"/>
</dbReference>
<dbReference type="SMART" id="SM00382">
    <property type="entry name" value="AAA"/>
    <property type="match status" value="1"/>
</dbReference>
<keyword evidence="4" id="KW-0547">Nucleotide-binding</keyword>
<evidence type="ECO:0000256" key="2">
    <source>
        <dbReference type="ARBA" id="ARBA00005417"/>
    </source>
</evidence>
<organism evidence="8 9">
    <name type="scientific">Rhodopseudomonas palustris</name>
    <dbReference type="NCBI Taxonomy" id="1076"/>
    <lineage>
        <taxon>Bacteria</taxon>
        <taxon>Pseudomonadati</taxon>
        <taxon>Pseudomonadota</taxon>
        <taxon>Alphaproteobacteria</taxon>
        <taxon>Hyphomicrobiales</taxon>
        <taxon>Nitrobacteraceae</taxon>
        <taxon>Rhodopseudomonas</taxon>
    </lineage>
</organism>
<dbReference type="Gene3D" id="2.40.50.140">
    <property type="entry name" value="Nucleic acid-binding proteins"/>
    <property type="match status" value="1"/>
</dbReference>
<evidence type="ECO:0000256" key="4">
    <source>
        <dbReference type="ARBA" id="ARBA00022741"/>
    </source>
</evidence>
<comment type="similarity">
    <text evidence="2">Belongs to the ABC transporter superfamily.</text>
</comment>
<dbReference type="Pfam" id="PF00005">
    <property type="entry name" value="ABC_tran"/>
    <property type="match status" value="1"/>
</dbReference>
<dbReference type="GO" id="GO:0016887">
    <property type="term" value="F:ATP hydrolysis activity"/>
    <property type="evidence" value="ECO:0007669"/>
    <property type="project" value="InterPro"/>
</dbReference>
<gene>
    <name evidence="8" type="ORF">OO17_21395</name>
</gene>
<dbReference type="InterPro" id="IPR013611">
    <property type="entry name" value="Transp-assoc_OB_typ2"/>
</dbReference>
<comment type="function">
    <text evidence="6">Involved in beta-(1--&gt;2)glucan export. Transmembrane domains (TMD) form a pore in the inner membrane and the ATP-binding domain (NBD) is responsible for energy generation.</text>
</comment>
<dbReference type="Gene3D" id="2.40.50.100">
    <property type="match status" value="1"/>
</dbReference>
<dbReference type="GO" id="GO:0005524">
    <property type="term" value="F:ATP binding"/>
    <property type="evidence" value="ECO:0007669"/>
    <property type="project" value="UniProtKB-KW"/>
</dbReference>
<dbReference type="PATRIC" id="fig|1076.23.peg.4997"/>
<sequence>MAAIELSAIRKSFDRIDVLKGVDLRIEPGEFISLVGPSGCGKSTLLRIIAGLETQSSGGVRIDGEAVDHVRPSARNLAMVFQSYALYPHLSVFDNIAVPLRMRRLSAAQRLPLLGRLMPNRNRAERGIREDVERVAALLEIAPLLSRKPGQLSGGQRQRVAVGRAIVRQPKAFLFDEPLSNLDAKLRVHMRAEIAQLHRRLKTTFVYVTHDQAEAMTMSGRIAVMIEGHLVQVGKPADVYDNPRDIRVAEFVGSPKINVLPGAVRADRGVEALGRPLALSAAAGAGACRICVRPERVNLGGGAFSGTVTHLENMGAEAFVHIGCDGMAIPLVARIDDPRQLPAIGAAIDFGFAADAVRAFDAGGKRIETTSRHQAVQPREHAHV</sequence>
<dbReference type="InterPro" id="IPR003593">
    <property type="entry name" value="AAA+_ATPase"/>
</dbReference>
<dbReference type="PROSITE" id="PS00211">
    <property type="entry name" value="ABC_TRANSPORTER_1"/>
    <property type="match status" value="1"/>
</dbReference>
<feature type="domain" description="ABC transporter" evidence="7">
    <location>
        <begin position="4"/>
        <end position="252"/>
    </location>
</feature>
<dbReference type="InterPro" id="IPR047641">
    <property type="entry name" value="ABC_transpr_MalK/UgpC-like"/>
</dbReference>
<dbReference type="OrthoDB" id="8134152at2"/>
<dbReference type="SUPFAM" id="SSF52540">
    <property type="entry name" value="P-loop containing nucleoside triphosphate hydrolases"/>
    <property type="match status" value="1"/>
</dbReference>
<keyword evidence="5 8" id="KW-0067">ATP-binding</keyword>
<name>A0A0D7EEQ4_RHOPL</name>